<dbReference type="RefSeq" id="WP_122916480.1">
    <property type="nucleotide sequence ID" value="NZ_RHHQ01000004.1"/>
</dbReference>
<dbReference type="InterPro" id="IPR005119">
    <property type="entry name" value="LysR_subst-bd"/>
</dbReference>
<evidence type="ECO:0000313" key="6">
    <source>
        <dbReference type="EMBL" id="RNB91818.1"/>
    </source>
</evidence>
<comment type="similarity">
    <text evidence="1">Belongs to the LysR transcriptional regulatory family.</text>
</comment>
<evidence type="ECO:0000313" key="7">
    <source>
        <dbReference type="Proteomes" id="UP000271031"/>
    </source>
</evidence>
<dbReference type="Gene3D" id="3.40.190.290">
    <property type="match status" value="1"/>
</dbReference>
<comment type="caution">
    <text evidence="6">The sequence shown here is derived from an EMBL/GenBank/DDBJ whole genome shotgun (WGS) entry which is preliminary data.</text>
</comment>
<dbReference type="AlphaFoldDB" id="A0A3M8DUG4"/>
<reference evidence="6 7" key="1">
    <citation type="submission" date="2018-10" db="EMBL/GenBank/DDBJ databases">
        <title>Phylogenomics of Brevibacillus.</title>
        <authorList>
            <person name="Dunlap C."/>
        </authorList>
    </citation>
    <scope>NUCLEOTIDE SEQUENCE [LARGE SCALE GENOMIC DNA]</scope>
    <source>
        <strain evidence="6 7">JCM 15716</strain>
    </source>
</reference>
<evidence type="ECO:0000256" key="4">
    <source>
        <dbReference type="ARBA" id="ARBA00023163"/>
    </source>
</evidence>
<keyword evidence="7" id="KW-1185">Reference proteome</keyword>
<dbReference type="FunFam" id="1.10.10.10:FF:000001">
    <property type="entry name" value="LysR family transcriptional regulator"/>
    <property type="match status" value="1"/>
</dbReference>
<dbReference type="InterPro" id="IPR036390">
    <property type="entry name" value="WH_DNA-bd_sf"/>
</dbReference>
<name>A0A3M8DUG4_9BACL</name>
<dbReference type="EMBL" id="RHHQ01000004">
    <property type="protein sequence ID" value="RNB91818.1"/>
    <property type="molecule type" value="Genomic_DNA"/>
</dbReference>
<evidence type="ECO:0000259" key="5">
    <source>
        <dbReference type="PROSITE" id="PS50931"/>
    </source>
</evidence>
<dbReference type="PRINTS" id="PR00039">
    <property type="entry name" value="HTHLYSR"/>
</dbReference>
<accession>A0A3M8DUG4</accession>
<dbReference type="PANTHER" id="PTHR30126:SF40">
    <property type="entry name" value="HTH-TYPE TRANSCRIPTIONAL REGULATOR GLTR"/>
    <property type="match status" value="1"/>
</dbReference>
<dbReference type="Proteomes" id="UP000271031">
    <property type="component" value="Unassembled WGS sequence"/>
</dbReference>
<dbReference type="Pfam" id="PF00126">
    <property type="entry name" value="HTH_1"/>
    <property type="match status" value="1"/>
</dbReference>
<dbReference type="SUPFAM" id="SSF46785">
    <property type="entry name" value="Winged helix' DNA-binding domain"/>
    <property type="match status" value="1"/>
</dbReference>
<protein>
    <submittedName>
        <fullName evidence="6">LysR family transcriptional regulator</fullName>
    </submittedName>
</protein>
<feature type="domain" description="HTH lysR-type" evidence="5">
    <location>
        <begin position="1"/>
        <end position="58"/>
    </location>
</feature>
<dbReference type="Gene3D" id="1.10.10.10">
    <property type="entry name" value="Winged helix-like DNA-binding domain superfamily/Winged helix DNA-binding domain"/>
    <property type="match status" value="1"/>
</dbReference>
<evidence type="ECO:0000256" key="3">
    <source>
        <dbReference type="ARBA" id="ARBA00023125"/>
    </source>
</evidence>
<sequence>MNLYALRLFYHVAKKGSVTRAAEDLRISQPAVTGQIRNLETELELQLLAPKGRGIVLTEAGEMLAAQAERLFSLEAEMGQMVNTYKQGKLGKITIAATYMPANFLLPGWLASFQKQNRRIEVSLITCNAKTAIEHLLQYKADVAVIGGGEMLSDTNREELYEDEFVFIVPKDHKFAQREVTLEELLKEPFVLREEGSSTREQLLALCNAQRVSMPLAAILCNGLHETIRAVMAGYGAALVSAMEASESIQRHDVAQVTVSHLCLKNPVTLHTRKQDTLTPAAQKAVSHLIQMRNSGP</sequence>
<dbReference type="PANTHER" id="PTHR30126">
    <property type="entry name" value="HTH-TYPE TRANSCRIPTIONAL REGULATOR"/>
    <property type="match status" value="1"/>
</dbReference>
<dbReference type="PROSITE" id="PS50931">
    <property type="entry name" value="HTH_LYSR"/>
    <property type="match status" value="1"/>
</dbReference>
<evidence type="ECO:0000256" key="1">
    <source>
        <dbReference type="ARBA" id="ARBA00009437"/>
    </source>
</evidence>
<dbReference type="InterPro" id="IPR036388">
    <property type="entry name" value="WH-like_DNA-bd_sf"/>
</dbReference>
<proteinExistence type="inferred from homology"/>
<dbReference type="OrthoDB" id="9803735at2"/>
<dbReference type="Pfam" id="PF03466">
    <property type="entry name" value="LysR_substrate"/>
    <property type="match status" value="1"/>
</dbReference>
<dbReference type="GO" id="GO:0003700">
    <property type="term" value="F:DNA-binding transcription factor activity"/>
    <property type="evidence" value="ECO:0007669"/>
    <property type="project" value="InterPro"/>
</dbReference>
<dbReference type="SUPFAM" id="SSF53850">
    <property type="entry name" value="Periplasmic binding protein-like II"/>
    <property type="match status" value="1"/>
</dbReference>
<organism evidence="6 7">
    <name type="scientific">Brevibacillus fluminis</name>
    <dbReference type="NCBI Taxonomy" id="511487"/>
    <lineage>
        <taxon>Bacteria</taxon>
        <taxon>Bacillati</taxon>
        <taxon>Bacillota</taxon>
        <taxon>Bacilli</taxon>
        <taxon>Bacillales</taxon>
        <taxon>Paenibacillaceae</taxon>
        <taxon>Brevibacillus</taxon>
    </lineage>
</organism>
<dbReference type="InterPro" id="IPR000847">
    <property type="entry name" value="LysR_HTH_N"/>
</dbReference>
<keyword evidence="3" id="KW-0238">DNA-binding</keyword>
<gene>
    <name evidence="6" type="ORF">EDM56_03440</name>
</gene>
<dbReference type="GO" id="GO:0000976">
    <property type="term" value="F:transcription cis-regulatory region binding"/>
    <property type="evidence" value="ECO:0007669"/>
    <property type="project" value="TreeGrafter"/>
</dbReference>
<evidence type="ECO:0000256" key="2">
    <source>
        <dbReference type="ARBA" id="ARBA00023015"/>
    </source>
</evidence>
<keyword evidence="2" id="KW-0805">Transcription regulation</keyword>
<keyword evidence="4" id="KW-0804">Transcription</keyword>